<dbReference type="CDD" id="cd00130">
    <property type="entry name" value="PAS"/>
    <property type="match status" value="2"/>
</dbReference>
<dbReference type="PROSITE" id="PS50111">
    <property type="entry name" value="CHEMOTAXIS_TRANSDUC_2"/>
    <property type="match status" value="1"/>
</dbReference>
<dbReference type="SMART" id="SM00086">
    <property type="entry name" value="PAC"/>
    <property type="match status" value="2"/>
</dbReference>
<accession>A0A377PVM8</accession>
<dbReference type="SMART" id="SM00283">
    <property type="entry name" value="MA"/>
    <property type="match status" value="1"/>
</dbReference>
<feature type="domain" description="PAS" evidence="3">
    <location>
        <begin position="21"/>
        <end position="65"/>
    </location>
</feature>
<dbReference type="Gene3D" id="3.30.450.20">
    <property type="entry name" value="PAS domain"/>
    <property type="match status" value="2"/>
</dbReference>
<proteinExistence type="predicted"/>
<dbReference type="InterPro" id="IPR004089">
    <property type="entry name" value="MCPsignal_dom"/>
</dbReference>
<dbReference type="Gene3D" id="1.10.287.950">
    <property type="entry name" value="Methyl-accepting chemotaxis protein"/>
    <property type="match status" value="1"/>
</dbReference>
<reference evidence="6 7" key="1">
    <citation type="journal article" date="2014" name="Genome Announc.">
        <title>Draft genome sequences of eight enterohepatic helicobacter species isolated from both laboratory and wild rodents.</title>
        <authorList>
            <person name="Sheh A."/>
            <person name="Shen Z."/>
            <person name="Fox J.G."/>
        </authorList>
    </citation>
    <scope>NUCLEOTIDE SEQUENCE [LARGE SCALE GENOMIC DNA]</scope>
    <source>
        <strain evidence="6 7">ST1</strain>
    </source>
</reference>
<dbReference type="Pfam" id="PF13426">
    <property type="entry name" value="PAS_9"/>
    <property type="match status" value="1"/>
</dbReference>
<evidence type="ECO:0000259" key="2">
    <source>
        <dbReference type="PROSITE" id="PS50111"/>
    </source>
</evidence>
<evidence type="ECO:0000313" key="6">
    <source>
        <dbReference type="EMBL" id="TLD99855.1"/>
    </source>
</evidence>
<dbReference type="CDD" id="cd11386">
    <property type="entry name" value="MCP_signal"/>
    <property type="match status" value="1"/>
</dbReference>
<keyword evidence="1" id="KW-0807">Transducer</keyword>
<dbReference type="Pfam" id="PF00015">
    <property type="entry name" value="MCPsignal"/>
    <property type="match status" value="1"/>
</dbReference>
<name>A0A377PVM8_9HELI</name>
<dbReference type="InterPro" id="IPR035965">
    <property type="entry name" value="PAS-like_dom_sf"/>
</dbReference>
<dbReference type="Proteomes" id="UP000029922">
    <property type="component" value="Unassembled WGS sequence"/>
</dbReference>
<dbReference type="SUPFAM" id="SSF55785">
    <property type="entry name" value="PYP-like sensor domain (PAS domain)"/>
    <property type="match status" value="2"/>
</dbReference>
<dbReference type="InterPro" id="IPR000014">
    <property type="entry name" value="PAS"/>
</dbReference>
<feature type="domain" description="PAC" evidence="4">
    <location>
        <begin position="94"/>
        <end position="146"/>
    </location>
</feature>
<dbReference type="Proteomes" id="UP000255139">
    <property type="component" value="Unassembled WGS sequence"/>
</dbReference>
<evidence type="ECO:0000256" key="1">
    <source>
        <dbReference type="PROSITE-ProRule" id="PRU00284"/>
    </source>
</evidence>
<dbReference type="InterPro" id="IPR000700">
    <property type="entry name" value="PAS-assoc_C"/>
</dbReference>
<dbReference type="SUPFAM" id="SSF58104">
    <property type="entry name" value="Methyl-accepting chemotaxis protein (MCP) signaling domain"/>
    <property type="match status" value="1"/>
</dbReference>
<dbReference type="GO" id="GO:0007165">
    <property type="term" value="P:signal transduction"/>
    <property type="evidence" value="ECO:0007669"/>
    <property type="project" value="UniProtKB-KW"/>
</dbReference>
<evidence type="ECO:0000259" key="3">
    <source>
        <dbReference type="PROSITE" id="PS50112"/>
    </source>
</evidence>
<dbReference type="PROSITE" id="PS50113">
    <property type="entry name" value="PAC"/>
    <property type="match status" value="2"/>
</dbReference>
<evidence type="ECO:0000313" key="7">
    <source>
        <dbReference type="Proteomes" id="UP000029922"/>
    </source>
</evidence>
<dbReference type="InterPro" id="IPR001610">
    <property type="entry name" value="PAC"/>
</dbReference>
<evidence type="ECO:0000313" key="5">
    <source>
        <dbReference type="EMBL" id="STQ86936.1"/>
    </source>
</evidence>
<dbReference type="InterPro" id="IPR013655">
    <property type="entry name" value="PAS_fold_3"/>
</dbReference>
<keyword evidence="8" id="KW-1185">Reference proteome</keyword>
<dbReference type="PANTHER" id="PTHR24422">
    <property type="entry name" value="CHEMOTAXIS PROTEIN METHYLTRANSFERASE"/>
    <property type="match status" value="1"/>
</dbReference>
<dbReference type="STRING" id="216.LS73_05325"/>
<feature type="domain" description="PAS" evidence="3">
    <location>
        <begin position="140"/>
        <end position="187"/>
    </location>
</feature>
<sequence length="430" mass="47972">MLFKKSETKQQLQEVKQILANKEAILKAINRSMAMIEFDLDGTIIDANENFLNTMGYTLSEIKGKHHRIFCDPDYVNSSEYTSFWGNLRRGEFQSGVFLRIKKNREQVWLEATYNPVFNEDGKPIKVIKFASDVTKAKLESNDTKNILKAINRSMAMIEFDLDGTIIDANENFLNTMGYTLSEIKGKRHSIFVEQGYSQSADYKKFWDNLRSGKFQSGKFTRIGKNGQNVYLEASYNPIVDLSGKVCKVIKFATDISEQVNSDKERSKIAIELASRNDSLSNEGAQAIQTTTNNIQHIAEIMQTSSSLVSQLNTQSDEITSIIQTIKDIADQTNLLALNAAIEAARAGEHGRGFAVVADEVRKLAERTSRSISEITATINSIRDVTSQVVGSIEESINEVSSSVELANQTKEVIEKICASSNQVAKAITQ</sequence>
<dbReference type="OrthoDB" id="9765776at2"/>
<dbReference type="EMBL" id="JRPD02000014">
    <property type="protein sequence ID" value="TLD99855.1"/>
    <property type="molecule type" value="Genomic_DNA"/>
</dbReference>
<dbReference type="NCBIfam" id="TIGR00229">
    <property type="entry name" value="sensory_box"/>
    <property type="match status" value="2"/>
</dbReference>
<dbReference type="GO" id="GO:0016020">
    <property type="term" value="C:membrane"/>
    <property type="evidence" value="ECO:0007669"/>
    <property type="project" value="InterPro"/>
</dbReference>
<protein>
    <submittedName>
        <fullName evidence="5">Methyl-accepting chemotaxis protein</fullName>
    </submittedName>
    <submittedName>
        <fullName evidence="6">PAS domain S-box protein</fullName>
    </submittedName>
</protein>
<dbReference type="Pfam" id="PF08447">
    <property type="entry name" value="PAS_3"/>
    <property type="match status" value="1"/>
</dbReference>
<dbReference type="InterPro" id="IPR050903">
    <property type="entry name" value="Bact_Chemotaxis_MeTrfase"/>
</dbReference>
<dbReference type="AlphaFoldDB" id="A0A377PVM8"/>
<dbReference type="PANTHER" id="PTHR24422:SF10">
    <property type="entry name" value="CHEMOTAXIS PROTEIN METHYLTRANSFERASE 2"/>
    <property type="match status" value="1"/>
</dbReference>
<evidence type="ECO:0000259" key="4">
    <source>
        <dbReference type="PROSITE" id="PS50113"/>
    </source>
</evidence>
<organism evidence="5 8">
    <name type="scientific">Helicobacter muridarum</name>
    <dbReference type="NCBI Taxonomy" id="216"/>
    <lineage>
        <taxon>Bacteria</taxon>
        <taxon>Pseudomonadati</taxon>
        <taxon>Campylobacterota</taxon>
        <taxon>Epsilonproteobacteria</taxon>
        <taxon>Campylobacterales</taxon>
        <taxon>Helicobacteraceae</taxon>
        <taxon>Helicobacter</taxon>
    </lineage>
</organism>
<dbReference type="PROSITE" id="PS50112">
    <property type="entry name" value="PAS"/>
    <property type="match status" value="2"/>
</dbReference>
<dbReference type="SMART" id="SM00091">
    <property type="entry name" value="PAS"/>
    <property type="match status" value="2"/>
</dbReference>
<feature type="domain" description="Methyl-accepting transducer" evidence="2">
    <location>
        <begin position="255"/>
        <end position="430"/>
    </location>
</feature>
<reference evidence="5 8" key="2">
    <citation type="submission" date="2018-06" db="EMBL/GenBank/DDBJ databases">
        <authorList>
            <consortium name="Pathogen Informatics"/>
            <person name="Doyle S."/>
        </authorList>
    </citation>
    <scope>NUCLEOTIDE SEQUENCE [LARGE SCALE GENOMIC DNA]</scope>
    <source>
        <strain evidence="5 8">NCTC12714</strain>
    </source>
</reference>
<evidence type="ECO:0000313" key="8">
    <source>
        <dbReference type="Proteomes" id="UP000255139"/>
    </source>
</evidence>
<feature type="domain" description="PAC" evidence="4">
    <location>
        <begin position="216"/>
        <end position="268"/>
    </location>
</feature>
<gene>
    <name evidence="5" type="primary">bdlA_4</name>
    <name evidence="6" type="ORF">LS73_006630</name>
    <name evidence="5" type="ORF">NCTC12714_01747</name>
</gene>
<dbReference type="EMBL" id="UGJE01000002">
    <property type="protein sequence ID" value="STQ86936.1"/>
    <property type="molecule type" value="Genomic_DNA"/>
</dbReference>